<evidence type="ECO:0000256" key="12">
    <source>
        <dbReference type="SAM" id="MobiDB-lite"/>
    </source>
</evidence>
<dbReference type="Proteomes" id="UP000823561">
    <property type="component" value="Chromosome 1"/>
</dbReference>
<evidence type="ECO:0000256" key="7">
    <source>
        <dbReference type="ARBA" id="ARBA00023125"/>
    </source>
</evidence>
<keyword evidence="2" id="KW-0479">Metal-binding</keyword>
<feature type="domain" description="C2H2-type" evidence="13">
    <location>
        <begin position="445"/>
        <end position="472"/>
    </location>
</feature>
<dbReference type="EMBL" id="JADWDJ010000001">
    <property type="protein sequence ID" value="KAG5286511.1"/>
    <property type="molecule type" value="Genomic_DNA"/>
</dbReference>
<evidence type="ECO:0000256" key="5">
    <source>
        <dbReference type="ARBA" id="ARBA00022833"/>
    </source>
</evidence>
<evidence type="ECO:0000256" key="10">
    <source>
        <dbReference type="PROSITE-ProRule" id="PRU00042"/>
    </source>
</evidence>
<comment type="caution">
    <text evidence="14">The sequence shown here is derived from an EMBL/GenBank/DDBJ whole genome shotgun (WGS) entry which is preliminary data.</text>
</comment>
<feature type="compositionally biased region" description="Polar residues" evidence="12">
    <location>
        <begin position="111"/>
        <end position="140"/>
    </location>
</feature>
<protein>
    <recommendedName>
        <fullName evidence="13">C2H2-type domain-containing protein</fullName>
    </recommendedName>
</protein>
<gene>
    <name evidence="14" type="ORF">AALO_G00015620</name>
</gene>
<dbReference type="FunFam" id="3.30.160.60:FF:000100">
    <property type="entry name" value="Zinc finger 45-like"/>
    <property type="match status" value="1"/>
</dbReference>
<dbReference type="FunFam" id="3.30.160.60:FF:000065">
    <property type="entry name" value="B-cell CLL/lymphoma 6, member B"/>
    <property type="match status" value="1"/>
</dbReference>
<dbReference type="FunFam" id="3.30.160.60:FF:000646">
    <property type="entry name" value="Myeloid zinc finger 1"/>
    <property type="match status" value="1"/>
</dbReference>
<dbReference type="InterPro" id="IPR013087">
    <property type="entry name" value="Znf_C2H2_type"/>
</dbReference>
<keyword evidence="5" id="KW-0862">Zinc</keyword>
<dbReference type="SMART" id="SM00355">
    <property type="entry name" value="ZnF_C2H2"/>
    <property type="match status" value="6"/>
</dbReference>
<feature type="region of interest" description="Disordered" evidence="12">
    <location>
        <begin position="277"/>
        <end position="308"/>
    </location>
</feature>
<dbReference type="PANTHER" id="PTHR24394">
    <property type="entry name" value="ZINC FINGER PROTEIN"/>
    <property type="match status" value="1"/>
</dbReference>
<organism evidence="14 15">
    <name type="scientific">Alosa alosa</name>
    <name type="common">allis shad</name>
    <dbReference type="NCBI Taxonomy" id="278164"/>
    <lineage>
        <taxon>Eukaryota</taxon>
        <taxon>Metazoa</taxon>
        <taxon>Chordata</taxon>
        <taxon>Craniata</taxon>
        <taxon>Vertebrata</taxon>
        <taxon>Euteleostomi</taxon>
        <taxon>Actinopterygii</taxon>
        <taxon>Neopterygii</taxon>
        <taxon>Teleostei</taxon>
        <taxon>Clupei</taxon>
        <taxon>Clupeiformes</taxon>
        <taxon>Clupeoidei</taxon>
        <taxon>Clupeidae</taxon>
        <taxon>Alosa</taxon>
    </lineage>
</organism>
<dbReference type="GO" id="GO:0008270">
    <property type="term" value="F:zinc ion binding"/>
    <property type="evidence" value="ECO:0007669"/>
    <property type="project" value="UniProtKB-KW"/>
</dbReference>
<dbReference type="PANTHER" id="PTHR24394:SF29">
    <property type="entry name" value="MYONEURIN"/>
    <property type="match status" value="1"/>
</dbReference>
<feature type="coiled-coil region" evidence="11">
    <location>
        <begin position="36"/>
        <end position="66"/>
    </location>
</feature>
<feature type="domain" description="C2H2-type" evidence="13">
    <location>
        <begin position="529"/>
        <end position="556"/>
    </location>
</feature>
<evidence type="ECO:0000256" key="11">
    <source>
        <dbReference type="SAM" id="Coils"/>
    </source>
</evidence>
<accession>A0AAV6HLX0</accession>
<dbReference type="PROSITE" id="PS00028">
    <property type="entry name" value="ZINC_FINGER_C2H2_1"/>
    <property type="match status" value="5"/>
</dbReference>
<dbReference type="SUPFAM" id="SSF57667">
    <property type="entry name" value="beta-beta-alpha zinc fingers"/>
    <property type="match status" value="3"/>
</dbReference>
<keyword evidence="15" id="KW-1185">Reference proteome</keyword>
<dbReference type="PROSITE" id="PS50157">
    <property type="entry name" value="ZINC_FINGER_C2H2_2"/>
    <property type="match status" value="5"/>
</dbReference>
<evidence type="ECO:0000256" key="1">
    <source>
        <dbReference type="ARBA" id="ARBA00004123"/>
    </source>
</evidence>
<keyword evidence="9" id="KW-0539">Nucleus</keyword>
<evidence type="ECO:0000256" key="9">
    <source>
        <dbReference type="ARBA" id="ARBA00023242"/>
    </source>
</evidence>
<feature type="domain" description="C2H2-type" evidence="13">
    <location>
        <begin position="501"/>
        <end position="528"/>
    </location>
</feature>
<sequence length="557" mass="62674">MSEAILTFQSQLSGVMETVFKAAMFEITRLVEDSFLEEVSRSREQVESLKKRLQLSESRRKERENVRRMRCVNCGKTGSTENPVERNLETQTNRGGGLKQEEVQEDEWNSCGGSTRDGSTDAGQEPTSDSSRLTVDNATSRVKGYSQPKEESLRNLQEHTEKWSLCMEEEEILHSSDSKCGREEHLQQCQEEWDTELEIQSQDPGPDREAEDLQGLPYRSRYSMDELGSFDTSYSSQVLDMGDLDGLANSPTREDGALSYSTAQAHLPADLGVMEEGTRRTHASGTLRGRRGTVRGTHRQPPANPSCGNTGSADLNCFLINEDGYLEDPSAIYQNNGEAEQREHGVLPSGSSLDNPGQMYAGDPFSHTPLTSTHGLVQRSGREERLHTCSQCLINFPDARSLKAHMQSHRTGSSGRYSCNQCGKSFTQACNLKVHQRIHQGEGLHLCSHCGKGFSSFSDLQKHHCSHAVDKPYCCSLCGNKFSRLWNLKLHRRIHTQEKPHCCTLCDKSFTRADILKVHYRTHTGERPYCCTVCGLSFKRLDHLKSHQRKHRPDLRN</sequence>
<keyword evidence="7" id="KW-0238">DNA-binding</keyword>
<keyword evidence="4 10" id="KW-0863">Zinc-finger</keyword>
<name>A0AAV6HLX0_9TELE</name>
<evidence type="ECO:0000256" key="2">
    <source>
        <dbReference type="ARBA" id="ARBA00022723"/>
    </source>
</evidence>
<keyword evidence="3" id="KW-0677">Repeat</keyword>
<evidence type="ECO:0000313" key="14">
    <source>
        <dbReference type="EMBL" id="KAG5286511.1"/>
    </source>
</evidence>
<keyword evidence="11" id="KW-0175">Coiled coil</keyword>
<dbReference type="FunFam" id="3.30.160.60:FF:001485">
    <property type="entry name" value="Krueppel-related zinc finger protein"/>
    <property type="match status" value="1"/>
</dbReference>
<keyword evidence="6" id="KW-0805">Transcription regulation</keyword>
<dbReference type="GO" id="GO:0000981">
    <property type="term" value="F:DNA-binding transcription factor activity, RNA polymerase II-specific"/>
    <property type="evidence" value="ECO:0007669"/>
    <property type="project" value="TreeGrafter"/>
</dbReference>
<dbReference type="GO" id="GO:0005634">
    <property type="term" value="C:nucleus"/>
    <property type="evidence" value="ECO:0007669"/>
    <property type="project" value="UniProtKB-SubCell"/>
</dbReference>
<reference evidence="14 15" key="1">
    <citation type="submission" date="2020-10" db="EMBL/GenBank/DDBJ databases">
        <title>Chromosome-scale genome assembly of the Allis shad, Alosa alosa.</title>
        <authorList>
            <person name="Margot Z."/>
            <person name="Christophe K."/>
            <person name="Cabau C."/>
            <person name="Louis A."/>
            <person name="Berthelot C."/>
            <person name="Parey E."/>
            <person name="Roest Crollius H."/>
            <person name="Montfort J."/>
            <person name="Robinson-Rechavi M."/>
            <person name="Bucao C."/>
            <person name="Bouchez O."/>
            <person name="Gislard M."/>
            <person name="Lluch J."/>
            <person name="Milhes M."/>
            <person name="Lampietro C."/>
            <person name="Lopez Roques C."/>
            <person name="Donnadieu C."/>
            <person name="Braasch I."/>
            <person name="Desvignes T."/>
            <person name="Postlethwait J."/>
            <person name="Bobe J."/>
            <person name="Guiguen Y."/>
        </authorList>
    </citation>
    <scope>NUCLEOTIDE SEQUENCE [LARGE SCALE GENOMIC DNA]</scope>
    <source>
        <strain evidence="14">M-15738</strain>
        <tissue evidence="14">Blood</tissue>
    </source>
</reference>
<evidence type="ECO:0000256" key="4">
    <source>
        <dbReference type="ARBA" id="ARBA00022771"/>
    </source>
</evidence>
<evidence type="ECO:0000259" key="13">
    <source>
        <dbReference type="PROSITE" id="PS50157"/>
    </source>
</evidence>
<comment type="subcellular location">
    <subcellularLocation>
        <location evidence="1">Nucleus</location>
    </subcellularLocation>
</comment>
<dbReference type="InterPro" id="IPR036236">
    <property type="entry name" value="Znf_C2H2_sf"/>
</dbReference>
<dbReference type="Gene3D" id="3.30.160.60">
    <property type="entry name" value="Classic Zinc Finger"/>
    <property type="match status" value="5"/>
</dbReference>
<evidence type="ECO:0000256" key="3">
    <source>
        <dbReference type="ARBA" id="ARBA00022737"/>
    </source>
</evidence>
<dbReference type="Pfam" id="PF00096">
    <property type="entry name" value="zf-C2H2"/>
    <property type="match status" value="3"/>
</dbReference>
<evidence type="ECO:0000313" key="15">
    <source>
        <dbReference type="Proteomes" id="UP000823561"/>
    </source>
</evidence>
<dbReference type="GO" id="GO:0003677">
    <property type="term" value="F:DNA binding"/>
    <property type="evidence" value="ECO:0007669"/>
    <property type="project" value="UniProtKB-KW"/>
</dbReference>
<evidence type="ECO:0000256" key="8">
    <source>
        <dbReference type="ARBA" id="ARBA00023163"/>
    </source>
</evidence>
<feature type="domain" description="C2H2-type" evidence="13">
    <location>
        <begin position="417"/>
        <end position="444"/>
    </location>
</feature>
<keyword evidence="8" id="KW-0804">Transcription</keyword>
<proteinExistence type="predicted"/>
<feature type="region of interest" description="Disordered" evidence="12">
    <location>
        <begin position="74"/>
        <end position="156"/>
    </location>
</feature>
<feature type="domain" description="C2H2-type" evidence="13">
    <location>
        <begin position="473"/>
        <end position="500"/>
    </location>
</feature>
<evidence type="ECO:0000256" key="6">
    <source>
        <dbReference type="ARBA" id="ARBA00023015"/>
    </source>
</evidence>
<dbReference type="Pfam" id="PF13912">
    <property type="entry name" value="zf-C2H2_6"/>
    <property type="match status" value="1"/>
</dbReference>
<dbReference type="AlphaFoldDB" id="A0AAV6HLX0"/>
<feature type="compositionally biased region" description="Basic residues" evidence="12">
    <location>
        <begin position="288"/>
        <end position="298"/>
    </location>
</feature>